<dbReference type="CDD" id="cd00754">
    <property type="entry name" value="Ubl_MoaD"/>
    <property type="match status" value="1"/>
</dbReference>
<dbReference type="AlphaFoldDB" id="A0A839V580"/>
<comment type="function">
    <text evidence="6 7">Catalyzes the conversion of (8S)-3',8-cyclo-7,8-dihydroguanosine 5'-triphosphate to cyclic pyranopterin monophosphate (cPMP).</text>
</comment>
<dbReference type="Pfam" id="PF02597">
    <property type="entry name" value="ThiS"/>
    <property type="match status" value="1"/>
</dbReference>
<dbReference type="GO" id="GO:0006777">
    <property type="term" value="P:Mo-molybdopterin cofactor biosynthetic process"/>
    <property type="evidence" value="ECO:0007669"/>
    <property type="project" value="UniProtKB-UniRule"/>
</dbReference>
<reference evidence="9 10" key="1">
    <citation type="submission" date="2020-08" db="EMBL/GenBank/DDBJ databases">
        <title>Genomic Encyclopedia of Type Strains, Phase III (KMG-III): the genomes of soil and plant-associated and newly described type strains.</title>
        <authorList>
            <person name="Whitman W."/>
        </authorList>
    </citation>
    <scope>NUCLEOTIDE SEQUENCE [LARGE SCALE GENOMIC DNA]</scope>
    <source>
        <strain evidence="9 10">CECT 7282</strain>
    </source>
</reference>
<evidence type="ECO:0000313" key="9">
    <source>
        <dbReference type="EMBL" id="MBB3188925.1"/>
    </source>
</evidence>
<dbReference type="SUPFAM" id="SSF55040">
    <property type="entry name" value="Molybdenum cofactor biosynthesis protein C, MoaC"/>
    <property type="match status" value="1"/>
</dbReference>
<dbReference type="InterPro" id="IPR002820">
    <property type="entry name" value="Mopterin_CF_biosynth-C_dom"/>
</dbReference>
<evidence type="ECO:0000256" key="1">
    <source>
        <dbReference type="ARBA" id="ARBA00001637"/>
    </source>
</evidence>
<dbReference type="InterPro" id="IPR023045">
    <property type="entry name" value="MoaC"/>
</dbReference>
<comment type="pathway">
    <text evidence="2 7">Cofactor biosynthesis; molybdopterin biosynthesis.</text>
</comment>
<dbReference type="SUPFAM" id="SSF54285">
    <property type="entry name" value="MoaD/ThiS"/>
    <property type="match status" value="1"/>
</dbReference>
<evidence type="ECO:0000256" key="2">
    <source>
        <dbReference type="ARBA" id="ARBA00005046"/>
    </source>
</evidence>
<evidence type="ECO:0000259" key="8">
    <source>
        <dbReference type="Pfam" id="PF01967"/>
    </source>
</evidence>
<feature type="binding site" evidence="7">
    <location>
        <begin position="74"/>
        <end position="76"/>
    </location>
    <ligand>
        <name>substrate</name>
    </ligand>
</feature>
<accession>A0A839V580</accession>
<comment type="caution">
    <text evidence="9">The sequence shown here is derived from an EMBL/GenBank/DDBJ whole genome shotgun (WGS) entry which is preliminary data.</text>
</comment>
<dbReference type="RefSeq" id="WP_183323516.1">
    <property type="nucleotide sequence ID" value="NZ_JACHXP010000001.1"/>
</dbReference>
<dbReference type="Pfam" id="PF01967">
    <property type="entry name" value="MoaC"/>
    <property type="match status" value="1"/>
</dbReference>
<evidence type="ECO:0000256" key="5">
    <source>
        <dbReference type="ARBA" id="ARBA00023239"/>
    </source>
</evidence>
<dbReference type="NCBIfam" id="TIGR00581">
    <property type="entry name" value="moaC"/>
    <property type="match status" value="1"/>
</dbReference>
<evidence type="ECO:0000256" key="7">
    <source>
        <dbReference type="HAMAP-Rule" id="MF_01224"/>
    </source>
</evidence>
<evidence type="ECO:0000256" key="3">
    <source>
        <dbReference type="ARBA" id="ARBA00012575"/>
    </source>
</evidence>
<keyword evidence="4 7" id="KW-0501">Molybdenum cofactor biosynthesis</keyword>
<comment type="similarity">
    <text evidence="7">Belongs to the MoaC family.</text>
</comment>
<dbReference type="PANTHER" id="PTHR22960">
    <property type="entry name" value="MOLYBDOPTERIN COFACTOR SYNTHESIS PROTEIN A"/>
    <property type="match status" value="1"/>
</dbReference>
<dbReference type="GO" id="GO:0061799">
    <property type="term" value="F:cyclic pyranopterin monophosphate synthase activity"/>
    <property type="evidence" value="ECO:0007669"/>
    <property type="project" value="UniProtKB-UniRule"/>
</dbReference>
<evidence type="ECO:0000256" key="4">
    <source>
        <dbReference type="ARBA" id="ARBA00023150"/>
    </source>
</evidence>
<proteinExistence type="inferred from homology"/>
<dbReference type="EC" id="4.6.1.17" evidence="3 7"/>
<dbReference type="InterPro" id="IPR003749">
    <property type="entry name" value="ThiS/MoaD-like"/>
</dbReference>
<dbReference type="InterPro" id="IPR047594">
    <property type="entry name" value="MoaC_bact/euk"/>
</dbReference>
<evidence type="ECO:0000256" key="6">
    <source>
        <dbReference type="ARBA" id="ARBA00055087"/>
    </source>
</evidence>
<dbReference type="InterPro" id="IPR036522">
    <property type="entry name" value="MoaC_sf"/>
</dbReference>
<feature type="active site" evidence="7">
    <location>
        <position position="127"/>
    </location>
</feature>
<evidence type="ECO:0000313" key="10">
    <source>
        <dbReference type="Proteomes" id="UP000547614"/>
    </source>
</evidence>
<comment type="subunit">
    <text evidence="7">Homohexamer; trimer of dimers.</text>
</comment>
<dbReference type="InterPro" id="IPR012675">
    <property type="entry name" value="Beta-grasp_dom_sf"/>
</dbReference>
<dbReference type="NCBIfam" id="NF006870">
    <property type="entry name" value="PRK09364.1"/>
    <property type="match status" value="1"/>
</dbReference>
<feature type="binding site" evidence="7">
    <location>
        <begin position="112"/>
        <end position="113"/>
    </location>
    <ligand>
        <name>substrate</name>
    </ligand>
</feature>
<organism evidence="9 10">
    <name type="scientific">Halomonas cerina</name>
    <dbReference type="NCBI Taxonomy" id="447424"/>
    <lineage>
        <taxon>Bacteria</taxon>
        <taxon>Pseudomonadati</taxon>
        <taxon>Pseudomonadota</taxon>
        <taxon>Gammaproteobacteria</taxon>
        <taxon>Oceanospirillales</taxon>
        <taxon>Halomonadaceae</taxon>
        <taxon>Halomonas</taxon>
    </lineage>
</organism>
<sequence length="282" mass="29623">MTLTHLNARGEAHMVDVGDKPESQREATASGVIYMQSATLALLAEGGLPKGDVLATARIAGIQAAKRTHELIPLCHALALSKVAIDFHLDEAESCLQVLATCRLTGRTGVEMEALTAVSVACLTLYDMCKAVDKSMEIGRIHLDTKTGGKSGDYARQDDHRLQGATAPLIGDTATSPIVTGEGAAGEVSLGPRCDIAAPCIRVKCLAELRERLGVGEISVPFDRLPSSDVAGLKTALKAMDERFEGLDRGRVLCAVNQVMAGDATPLTSDDEVAFFPPVTGG</sequence>
<name>A0A839V580_9GAMM</name>
<keyword evidence="10" id="KW-1185">Reference proteome</keyword>
<dbReference type="EMBL" id="JACHXP010000001">
    <property type="protein sequence ID" value="MBB3188925.1"/>
    <property type="molecule type" value="Genomic_DNA"/>
</dbReference>
<comment type="catalytic activity">
    <reaction evidence="1 7">
        <text>(8S)-3',8-cyclo-7,8-dihydroguanosine 5'-triphosphate = cyclic pyranopterin phosphate + diphosphate</text>
        <dbReference type="Rhea" id="RHEA:49580"/>
        <dbReference type="ChEBI" id="CHEBI:33019"/>
        <dbReference type="ChEBI" id="CHEBI:59648"/>
        <dbReference type="ChEBI" id="CHEBI:131766"/>
        <dbReference type="EC" id="4.6.1.17"/>
    </reaction>
</comment>
<protein>
    <recommendedName>
        <fullName evidence="3 7">Cyclic pyranopterin monophosphate synthase</fullName>
        <ecNumber evidence="3 7">4.6.1.17</ecNumber>
    </recommendedName>
    <alternativeName>
        <fullName evidence="7">Molybdenum cofactor biosynthesis protein C</fullName>
    </alternativeName>
</protein>
<keyword evidence="5 7" id="KW-0456">Lyase</keyword>
<feature type="domain" description="Molybdopterin cofactor biosynthesis C (MoaC)" evidence="8">
    <location>
        <begin position="14"/>
        <end position="149"/>
    </location>
</feature>
<dbReference type="InterPro" id="IPR016155">
    <property type="entry name" value="Mopterin_synth/thiamin_S_b"/>
</dbReference>
<dbReference type="InterPro" id="IPR050105">
    <property type="entry name" value="MoCo_biosynth_MoaA/MoaC"/>
</dbReference>
<dbReference type="CDD" id="cd01420">
    <property type="entry name" value="MoaC_PE"/>
    <property type="match status" value="1"/>
</dbReference>
<dbReference type="Proteomes" id="UP000547614">
    <property type="component" value="Unassembled WGS sequence"/>
</dbReference>
<dbReference type="HAMAP" id="MF_01224_B">
    <property type="entry name" value="MoaC_B"/>
    <property type="match status" value="1"/>
</dbReference>
<dbReference type="UniPathway" id="UPA00344"/>
<dbReference type="Gene3D" id="3.10.20.30">
    <property type="match status" value="1"/>
</dbReference>
<gene>
    <name evidence="7" type="primary">moaC</name>
    <name evidence="9" type="ORF">FHR94_000143</name>
</gene>
<dbReference type="PANTHER" id="PTHR22960:SF29">
    <property type="entry name" value="CYCLIC PYRANOPTERIN MONOPHOSPHATE SYNTHASE"/>
    <property type="match status" value="1"/>
</dbReference>
<dbReference type="Gene3D" id="3.30.70.640">
    <property type="entry name" value="Molybdopterin cofactor biosynthesis C (MoaC) domain"/>
    <property type="match status" value="1"/>
</dbReference>